<evidence type="ECO:0000313" key="1">
    <source>
        <dbReference type="EMBL" id="CAG5096525.1"/>
    </source>
</evidence>
<keyword evidence="2" id="KW-1185">Reference proteome</keyword>
<evidence type="ECO:0000313" key="2">
    <source>
        <dbReference type="Proteomes" id="UP000786811"/>
    </source>
</evidence>
<reference evidence="1" key="1">
    <citation type="submission" date="2021-04" db="EMBL/GenBank/DDBJ databases">
        <authorList>
            <person name="Chebbi M.A.C M."/>
        </authorList>
    </citation>
    <scope>NUCLEOTIDE SEQUENCE</scope>
</reference>
<sequence length="59" mass="6730">MGTNSTRRHVEEMVGKSQKAANAAWGMMKRAARDRRDDRIYLMNSLVRSVALYGVETWG</sequence>
<dbReference type="AlphaFoldDB" id="A0A8J2MR13"/>
<name>A0A8J2MR13_COTCN</name>
<protein>
    <submittedName>
        <fullName evidence="1">Uncharacterized protein</fullName>
    </submittedName>
</protein>
<accession>A0A8J2MR13</accession>
<proteinExistence type="predicted"/>
<dbReference type="EMBL" id="CAJNRD030001121">
    <property type="protein sequence ID" value="CAG5096525.1"/>
    <property type="molecule type" value="Genomic_DNA"/>
</dbReference>
<gene>
    <name evidence="1" type="ORF">HICCMSTLAB_LOCUS8253</name>
</gene>
<organism evidence="1 2">
    <name type="scientific">Cotesia congregata</name>
    <name type="common">Parasitoid wasp</name>
    <name type="synonym">Apanteles congregatus</name>
    <dbReference type="NCBI Taxonomy" id="51543"/>
    <lineage>
        <taxon>Eukaryota</taxon>
        <taxon>Metazoa</taxon>
        <taxon>Ecdysozoa</taxon>
        <taxon>Arthropoda</taxon>
        <taxon>Hexapoda</taxon>
        <taxon>Insecta</taxon>
        <taxon>Pterygota</taxon>
        <taxon>Neoptera</taxon>
        <taxon>Endopterygota</taxon>
        <taxon>Hymenoptera</taxon>
        <taxon>Apocrita</taxon>
        <taxon>Ichneumonoidea</taxon>
        <taxon>Braconidae</taxon>
        <taxon>Microgastrinae</taxon>
        <taxon>Cotesia</taxon>
    </lineage>
</organism>
<comment type="caution">
    <text evidence="1">The sequence shown here is derived from an EMBL/GenBank/DDBJ whole genome shotgun (WGS) entry which is preliminary data.</text>
</comment>
<dbReference type="Proteomes" id="UP000786811">
    <property type="component" value="Unassembled WGS sequence"/>
</dbReference>